<accession>A0A0F9QEF8</accession>
<dbReference type="AlphaFoldDB" id="A0A0F9QEF8"/>
<proteinExistence type="predicted"/>
<dbReference type="EMBL" id="LAZR01005014">
    <property type="protein sequence ID" value="KKN03633.1"/>
    <property type="molecule type" value="Genomic_DNA"/>
</dbReference>
<protein>
    <submittedName>
        <fullName evidence="1">Uncharacterized protein</fullName>
    </submittedName>
</protein>
<organism evidence="1">
    <name type="scientific">marine sediment metagenome</name>
    <dbReference type="NCBI Taxonomy" id="412755"/>
    <lineage>
        <taxon>unclassified sequences</taxon>
        <taxon>metagenomes</taxon>
        <taxon>ecological metagenomes</taxon>
    </lineage>
</organism>
<sequence>MENRPRPEGFNYSIPDLIAARCLECNQDGMNRTSLKPVAHMGTSTTGAWAIKCPSKCDKGLKWK</sequence>
<comment type="caution">
    <text evidence="1">The sequence shown here is derived from an EMBL/GenBank/DDBJ whole genome shotgun (WGS) entry which is preliminary data.</text>
</comment>
<gene>
    <name evidence="1" type="ORF">LCGC14_1105610</name>
</gene>
<evidence type="ECO:0000313" key="1">
    <source>
        <dbReference type="EMBL" id="KKN03633.1"/>
    </source>
</evidence>
<reference evidence="1" key="1">
    <citation type="journal article" date="2015" name="Nature">
        <title>Complex archaea that bridge the gap between prokaryotes and eukaryotes.</title>
        <authorList>
            <person name="Spang A."/>
            <person name="Saw J.H."/>
            <person name="Jorgensen S.L."/>
            <person name="Zaremba-Niedzwiedzka K."/>
            <person name="Martijn J."/>
            <person name="Lind A.E."/>
            <person name="van Eijk R."/>
            <person name="Schleper C."/>
            <person name="Guy L."/>
            <person name="Ettema T.J."/>
        </authorList>
    </citation>
    <scope>NUCLEOTIDE SEQUENCE</scope>
</reference>
<name>A0A0F9QEF8_9ZZZZ</name>